<feature type="compositionally biased region" description="Low complexity" evidence="5">
    <location>
        <begin position="701"/>
        <end position="710"/>
    </location>
</feature>
<feature type="region of interest" description="Disordered" evidence="5">
    <location>
        <begin position="676"/>
        <end position="710"/>
    </location>
</feature>
<feature type="compositionally biased region" description="Acidic residues" evidence="5">
    <location>
        <begin position="683"/>
        <end position="698"/>
    </location>
</feature>
<dbReference type="InterPro" id="IPR016186">
    <property type="entry name" value="C-type_lectin-like/link_sf"/>
</dbReference>
<dbReference type="SUPFAM" id="SSF56436">
    <property type="entry name" value="C-type lectin-like"/>
    <property type="match status" value="3"/>
</dbReference>
<dbReference type="InterPro" id="IPR016187">
    <property type="entry name" value="CTDL_fold"/>
</dbReference>
<gene>
    <name evidence="10" type="primary">LOC109481089</name>
</gene>
<keyword evidence="2 6" id="KW-0732">Signal</keyword>
<dbReference type="Proteomes" id="UP000515135">
    <property type="component" value="Unplaced"/>
</dbReference>
<evidence type="ECO:0000259" key="7">
    <source>
        <dbReference type="PROSITE" id="PS50041"/>
    </source>
</evidence>
<dbReference type="PROSITE" id="PS00615">
    <property type="entry name" value="C_TYPE_LECTIN_1"/>
    <property type="match status" value="2"/>
</dbReference>
<dbReference type="SMART" id="SM00607">
    <property type="entry name" value="FTP"/>
    <property type="match status" value="1"/>
</dbReference>
<evidence type="ECO:0000256" key="6">
    <source>
        <dbReference type="SAM" id="SignalP"/>
    </source>
</evidence>
<reference evidence="10" key="1">
    <citation type="submission" date="2025-08" db="UniProtKB">
        <authorList>
            <consortium name="RefSeq"/>
        </authorList>
    </citation>
    <scope>IDENTIFICATION</scope>
    <source>
        <tissue evidence="10">Gonad</tissue>
    </source>
</reference>
<evidence type="ECO:0000313" key="10">
    <source>
        <dbReference type="RefSeq" id="XP_019639119.1"/>
    </source>
</evidence>
<dbReference type="GeneID" id="109481089"/>
<name>A0A6P4ZYN0_BRABE</name>
<keyword evidence="4" id="KW-1015">Disulfide bond</keyword>
<feature type="domain" description="C-type lectin" evidence="7">
    <location>
        <begin position="1430"/>
        <end position="1545"/>
    </location>
</feature>
<feature type="region of interest" description="Disordered" evidence="5">
    <location>
        <begin position="515"/>
        <end position="543"/>
    </location>
</feature>
<keyword evidence="3" id="KW-0106">Calcium</keyword>
<dbReference type="KEGG" id="bbel:109481089"/>
<keyword evidence="1" id="KW-0479">Metal-binding</keyword>
<dbReference type="Pfam" id="PF23283">
    <property type="entry name" value="D8C_UMOD"/>
    <property type="match status" value="4"/>
</dbReference>
<dbReference type="PROSITE" id="PS51046">
    <property type="entry name" value="GON"/>
    <property type="match status" value="1"/>
</dbReference>
<feature type="domain" description="GON" evidence="8">
    <location>
        <begin position="1203"/>
        <end position="1409"/>
    </location>
</feature>
<dbReference type="PROSITE" id="PS50041">
    <property type="entry name" value="C_TYPE_LECTIN_2"/>
    <property type="match status" value="3"/>
</dbReference>
<dbReference type="CDD" id="cd00037">
    <property type="entry name" value="CLECT"/>
    <property type="match status" value="1"/>
</dbReference>
<dbReference type="SMART" id="SM00034">
    <property type="entry name" value="CLECT"/>
    <property type="match status" value="3"/>
</dbReference>
<feature type="domain" description="C-type lectin" evidence="7">
    <location>
        <begin position="907"/>
        <end position="1028"/>
    </location>
</feature>
<dbReference type="InterPro" id="IPR012314">
    <property type="entry name" value="Pept_M12B_GON-ADAMTSs"/>
</dbReference>
<sequence length="1557" mass="173011">MALQWLKRAVVYTSVLLVLSGLVSSKKSSDRHCSEYGVLNESWRSVQVEERNAPRRCDDGDGFARWYRFMGEAGTAMPTEPPPSSHRCGSDAPVWVNGTNPTYEDGVVERQACARFSGNVCSWSWTIHVKRCPEGFLIYKLKPVEACRLTYCGLGVQKVAVDDVARPASNEDDDGSGALDVHKEVPIAKVHSACRDYRILNEPQRSIHNQVDPNAAAIDLICDQRSKVENRLWYRFEGEGGGMIPTERPLTANRCGTHAPVWMQGRHPTVEEGAVTRTVCAFWDRNDCNWSWKIKVLSCPGGYFVYKLRKPTECLLAYCTTDGSPQRTTPPPTPVRSEDFLSDEEDEVSGSGDDKVVRKNLALHKPTRQSSLWDAGYSGNAVDGVRSTDWYSGSCTHTKASLRHNVWKVGTTDPWWYVDLGSSYPIGKIVIVNRRARNPVVTARISPFDIHVGSSEIVAANPKCGHGGRVFPPGEDEMGVSCGGIQGRYVGIRLPGENRILTLCEVEVYAEVNPQTTLSPVPTEPVSPDDADDVGSGASSDSVHPRCLKHKVVYSGWRQLRNNESHHMCDKSKVSGIKDGRWHRFLDARDASMVIPTERPLSTHRCGTHAPVWMKGRHPTVEEGAVTRTACAFWDEDECKWSWEIDVMACPGGYFVYKLPIPPVCQLAYCTTYGNPQTTTDDSLSDDEDDVGSGEPYDEVTPQTTMPSTTTVGCVTQALGRGAATSGRPTARSAISQATTTVPVPTDAPPSDDEDDAASVTPCPSHYVLDEPWRSVNAQSEDMCDKRTSLKHDQWYRFVGAGGTMMPTKRPLETNRCGTHAPVWMKGEHPTSIQGAVRRTACAFWEGEECHWSWTIHVMACPAGYYVYKLPKPTICHAAYCTTVPLDEDAEGSGESEGSGDMTYTRRGDTQYKIYTESKTYDAAKKTCAADGGHLAVIKTEAVYNFLLGMIRDADVNEDYWIGLNDKAVESRWTWADGEPLNDGGFTKWAPGEPNNAEGIQDCGQLWAAKDFRWDDDRCYYAKYFICQIGPGEAYDEEDIIFVEEPEEEPLPTQEAGNDCPENNIVVLPSGKYYYSSDDAMTYEDAQTECRRKGGIVAVPRNEEEQRNVVMLKNCVSRDNQFWLGVRWSPEGWVDGRGDALGSFSTWAPGEPNDRYNGYRCAHIVYGNKEGERRNNWADAYCNSLFNFVCEVEDQEAIGPNVNAASCSEVKSSFPAVKDGEYTLRPFSTCEDVSLRVYCHNMASEQPEEFLTLPSGPDNNFANIFANRLRDNYGGRCNGPLQDPYARRAGTTKFSKIRIKFENSKVKVIRDDYTFASTDGYNNVAYGEAGDCYSWKQGCAKGTFKLNLTGTDLSLASDVHWVMEERYPEYISINDMFISEDRTVASARCGGWCGHCWPVEKTLLLSHPQCDGNSQNSKTKGCPIPGYIPLNGACYKKFAEPKTYAEARERCAADGGLIAMPRDRATNRFITNLHPGVSWLGLTDINREGQWVFEDGQTLESSGYSSWAHKEPNDADGNEDCAQFTKTRAFWNDVPCSTTIGFTCQIGHATFQKLPTA</sequence>
<dbReference type="Pfam" id="PF00059">
    <property type="entry name" value="Lectin_C"/>
    <property type="match status" value="3"/>
</dbReference>
<dbReference type="InterPro" id="IPR008979">
    <property type="entry name" value="Galactose-bd-like_sf"/>
</dbReference>
<dbReference type="InterPro" id="IPR057774">
    <property type="entry name" value="D8C_UMOD/GP2/OIT3-like"/>
</dbReference>
<feature type="region of interest" description="Disordered" evidence="5">
    <location>
        <begin position="723"/>
        <end position="759"/>
    </location>
</feature>
<dbReference type="Gene3D" id="3.10.100.10">
    <property type="entry name" value="Mannose-Binding Protein A, subunit A"/>
    <property type="match status" value="3"/>
</dbReference>
<dbReference type="Gene3D" id="2.60.120.260">
    <property type="entry name" value="Galactose-binding domain-like"/>
    <property type="match status" value="1"/>
</dbReference>
<feature type="chain" id="PRO_5028294830" evidence="6">
    <location>
        <begin position="26"/>
        <end position="1557"/>
    </location>
</feature>
<feature type="region of interest" description="Disordered" evidence="5">
    <location>
        <begin position="323"/>
        <end position="353"/>
    </location>
</feature>
<organism evidence="9 10">
    <name type="scientific">Branchiostoma belcheri</name>
    <name type="common">Amphioxus</name>
    <dbReference type="NCBI Taxonomy" id="7741"/>
    <lineage>
        <taxon>Eukaryota</taxon>
        <taxon>Metazoa</taxon>
        <taxon>Chordata</taxon>
        <taxon>Cephalochordata</taxon>
        <taxon>Leptocardii</taxon>
        <taxon>Amphioxiformes</taxon>
        <taxon>Branchiostomatidae</taxon>
        <taxon>Branchiostoma</taxon>
    </lineage>
</organism>
<evidence type="ECO:0000313" key="9">
    <source>
        <dbReference type="Proteomes" id="UP000515135"/>
    </source>
</evidence>
<proteinExistence type="predicted"/>
<feature type="domain" description="C-type lectin" evidence="7">
    <location>
        <begin position="1073"/>
        <end position="1191"/>
    </location>
</feature>
<protein>
    <submittedName>
        <fullName evidence="10">Uncharacterized protein LOC109481089</fullName>
    </submittedName>
</protein>
<dbReference type="InterPro" id="IPR006585">
    <property type="entry name" value="FTP1"/>
</dbReference>
<dbReference type="OrthoDB" id="10034367at2759"/>
<dbReference type="PANTHER" id="PTHR36191:SF4">
    <property type="entry name" value="VWFD DOMAIN-CONTAINING PROTEIN"/>
    <property type="match status" value="1"/>
</dbReference>
<keyword evidence="9" id="KW-1185">Reference proteome</keyword>
<dbReference type="InterPro" id="IPR001304">
    <property type="entry name" value="C-type_lectin-like"/>
</dbReference>
<dbReference type="InterPro" id="IPR018378">
    <property type="entry name" value="C-type_lectin_CS"/>
</dbReference>
<evidence type="ECO:0000256" key="4">
    <source>
        <dbReference type="ARBA" id="ARBA00023157"/>
    </source>
</evidence>
<evidence type="ECO:0000256" key="1">
    <source>
        <dbReference type="ARBA" id="ARBA00022723"/>
    </source>
</evidence>
<evidence type="ECO:0000259" key="8">
    <source>
        <dbReference type="PROSITE" id="PS51046"/>
    </source>
</evidence>
<dbReference type="Pfam" id="PF08685">
    <property type="entry name" value="GON"/>
    <property type="match status" value="1"/>
</dbReference>
<evidence type="ECO:0000256" key="3">
    <source>
        <dbReference type="ARBA" id="ARBA00022837"/>
    </source>
</evidence>
<dbReference type="GO" id="GO:0008270">
    <property type="term" value="F:zinc ion binding"/>
    <property type="evidence" value="ECO:0007669"/>
    <property type="project" value="InterPro"/>
</dbReference>
<dbReference type="GO" id="GO:0004222">
    <property type="term" value="F:metalloendopeptidase activity"/>
    <property type="evidence" value="ECO:0007669"/>
    <property type="project" value="InterPro"/>
</dbReference>
<accession>A0A6P4ZYN0</accession>
<dbReference type="RefSeq" id="XP_019639119.1">
    <property type="nucleotide sequence ID" value="XM_019783560.1"/>
</dbReference>
<dbReference type="PANTHER" id="PTHR36191">
    <property type="entry name" value="ENDO/EXONUCLEASE/PHOSPHATASE DOMAIN-CONTAINING PROTEIN-RELATED"/>
    <property type="match status" value="1"/>
</dbReference>
<dbReference type="SUPFAM" id="SSF49785">
    <property type="entry name" value="Galactose-binding domain-like"/>
    <property type="match status" value="1"/>
</dbReference>
<dbReference type="Pfam" id="PF22633">
    <property type="entry name" value="F5_F8_type_C_2"/>
    <property type="match status" value="1"/>
</dbReference>
<evidence type="ECO:0000256" key="5">
    <source>
        <dbReference type="SAM" id="MobiDB-lite"/>
    </source>
</evidence>
<evidence type="ECO:0000256" key="2">
    <source>
        <dbReference type="ARBA" id="ARBA00022729"/>
    </source>
</evidence>
<feature type="signal peptide" evidence="6">
    <location>
        <begin position="1"/>
        <end position="25"/>
    </location>
</feature>